<dbReference type="Proteomes" id="UP000001302">
    <property type="component" value="Chromosome"/>
</dbReference>
<dbReference type="InterPro" id="IPR005804">
    <property type="entry name" value="FA_desaturase_dom"/>
</dbReference>
<feature type="domain" description="Fatty acid desaturase" evidence="2">
    <location>
        <begin position="57"/>
        <end position="150"/>
    </location>
</feature>
<dbReference type="eggNOG" id="COG3239">
    <property type="taxonomic scope" value="Bacteria"/>
</dbReference>
<dbReference type="HOGENOM" id="CLU_076576_0_0_5"/>
<keyword evidence="1" id="KW-0812">Transmembrane</keyword>
<feature type="transmembrane region" description="Helical" evidence="1">
    <location>
        <begin position="22"/>
        <end position="46"/>
    </location>
</feature>
<accession>E0THV6</accession>
<keyword evidence="4" id="KW-1185">Reference proteome</keyword>
<dbReference type="AlphaFoldDB" id="E0THV6"/>
<name>E0THV6_PARBH</name>
<reference evidence="3 4" key="2">
    <citation type="journal article" date="2011" name="J. Bacteriol.">
        <title>Complete genome sequence of strain HTCC2503T of Parvularcula bermudensis, the type species of the order "Parvularculales" in the class Alphaproteobacteria.</title>
        <authorList>
            <person name="Oh H.M."/>
            <person name="Kang I."/>
            <person name="Vergin K.L."/>
            <person name="Kang D."/>
            <person name="Rhee K.H."/>
            <person name="Giovannoni S.J."/>
            <person name="Cho J.C."/>
        </authorList>
    </citation>
    <scope>NUCLEOTIDE SEQUENCE [LARGE SCALE GENOMIC DNA]</scope>
    <source>
        <strain evidence="4">ATCC BAA-594 / HTCC2503 / KCTC 12087</strain>
    </source>
</reference>
<feature type="transmembrane region" description="Helical" evidence="1">
    <location>
        <begin position="52"/>
        <end position="74"/>
    </location>
</feature>
<keyword evidence="1" id="KW-0472">Membrane</keyword>
<sequence>MDPTGDVTASPRPQTTIPVRQALWGLSLAGAIIAAWVFMHIGFVFFAPLDPIVLALAPVIILLQSWLSVGLFIISHDAIHGSLAPGRPAFNRAMGRLCMTLYAGFDFDRMAAAHHRHHRSPGTAADPDFSVDSPDRPLPWFGAFFRRYFGWRPFLTVNAVVFTYWLVLGANPVNIVLFYGVPALLSAGQLFYFGTFLPHRHERQGFADHHRARSVRSPYMLSLVTCYHFGGYHHEHHLFPHEPWWRLPQRGGWERDRRKRTGP</sequence>
<dbReference type="Pfam" id="PF00487">
    <property type="entry name" value="FA_desaturase"/>
    <property type="match status" value="1"/>
</dbReference>
<feature type="transmembrane region" description="Helical" evidence="1">
    <location>
        <begin position="149"/>
        <end position="167"/>
    </location>
</feature>
<dbReference type="KEGG" id="pbr:PB2503_11009"/>
<dbReference type="EMBL" id="CP002156">
    <property type="protein sequence ID" value="ADM10249.1"/>
    <property type="molecule type" value="Genomic_DNA"/>
</dbReference>
<proteinExistence type="predicted"/>
<reference evidence="4" key="1">
    <citation type="submission" date="2010-08" db="EMBL/GenBank/DDBJ databases">
        <title>Genome sequence of Parvularcula bermudensis HTCC2503.</title>
        <authorList>
            <person name="Kang D.-M."/>
            <person name="Oh H.-M."/>
            <person name="Cho J.-C."/>
        </authorList>
    </citation>
    <scope>NUCLEOTIDE SEQUENCE [LARGE SCALE GENOMIC DNA]</scope>
    <source>
        <strain evidence="4">ATCC BAA-594 / HTCC2503 / KCTC 12087</strain>
    </source>
</reference>
<gene>
    <name evidence="3" type="ordered locus">PB2503_11009</name>
</gene>
<keyword evidence="1" id="KW-1133">Transmembrane helix</keyword>
<evidence type="ECO:0000313" key="4">
    <source>
        <dbReference type="Proteomes" id="UP000001302"/>
    </source>
</evidence>
<dbReference type="STRING" id="314260.PB2503_11009"/>
<feature type="transmembrane region" description="Helical" evidence="1">
    <location>
        <begin position="173"/>
        <end position="193"/>
    </location>
</feature>
<dbReference type="GO" id="GO:0006629">
    <property type="term" value="P:lipid metabolic process"/>
    <property type="evidence" value="ECO:0007669"/>
    <property type="project" value="InterPro"/>
</dbReference>
<evidence type="ECO:0000259" key="2">
    <source>
        <dbReference type="Pfam" id="PF00487"/>
    </source>
</evidence>
<organism evidence="3 4">
    <name type="scientific">Parvularcula bermudensis (strain ATCC BAA-594 / HTCC2503 / KCTC 12087)</name>
    <dbReference type="NCBI Taxonomy" id="314260"/>
    <lineage>
        <taxon>Bacteria</taxon>
        <taxon>Pseudomonadati</taxon>
        <taxon>Pseudomonadota</taxon>
        <taxon>Alphaproteobacteria</taxon>
        <taxon>Parvularculales</taxon>
        <taxon>Parvularculaceae</taxon>
        <taxon>Parvularcula</taxon>
    </lineage>
</organism>
<evidence type="ECO:0000313" key="3">
    <source>
        <dbReference type="EMBL" id="ADM10249.1"/>
    </source>
</evidence>
<dbReference type="CDD" id="cd03513">
    <property type="entry name" value="CrtW_beta-carotene-ketolase"/>
    <property type="match status" value="1"/>
</dbReference>
<evidence type="ECO:0000256" key="1">
    <source>
        <dbReference type="SAM" id="Phobius"/>
    </source>
</evidence>
<protein>
    <submittedName>
        <fullName evidence="3">Fatty acid desaturase</fullName>
    </submittedName>
</protein>